<dbReference type="GO" id="GO:0043190">
    <property type="term" value="C:ATP-binding cassette (ABC) transporter complex"/>
    <property type="evidence" value="ECO:0007669"/>
    <property type="project" value="InterPro"/>
</dbReference>
<dbReference type="EMBL" id="DXAQ01000163">
    <property type="protein sequence ID" value="HIZ90461.1"/>
    <property type="molecule type" value="Genomic_DNA"/>
</dbReference>
<dbReference type="InterPro" id="IPR012809">
    <property type="entry name" value="ECF_CbiQ"/>
</dbReference>
<dbReference type="InterPro" id="IPR003339">
    <property type="entry name" value="ABC/ECF_trnsptr_transmembrane"/>
</dbReference>
<feature type="transmembrane region" description="Helical" evidence="6">
    <location>
        <begin position="114"/>
        <end position="137"/>
    </location>
</feature>
<keyword evidence="4 6" id="KW-1133">Transmembrane helix</keyword>
<comment type="subcellular location">
    <subcellularLocation>
        <location evidence="1">Cell membrane</location>
        <topology evidence="1">Multi-pass membrane protein</topology>
    </subcellularLocation>
</comment>
<organism evidence="7 8">
    <name type="scientific">Candidatus Mucispirillum faecigallinarum</name>
    <dbReference type="NCBI Taxonomy" id="2838699"/>
    <lineage>
        <taxon>Bacteria</taxon>
        <taxon>Pseudomonadati</taxon>
        <taxon>Deferribacterota</taxon>
        <taxon>Deferribacteres</taxon>
        <taxon>Deferribacterales</taxon>
        <taxon>Mucispirillaceae</taxon>
        <taxon>Mucispirillum</taxon>
    </lineage>
</organism>
<dbReference type="GO" id="GO:0006824">
    <property type="term" value="P:cobalt ion transport"/>
    <property type="evidence" value="ECO:0007669"/>
    <property type="project" value="InterPro"/>
</dbReference>
<sequence>MLITDKYAYKSKLAKKDPLAKVIFTFIMLFLCLFMNNIFVSIFLIIFFAGFTIYSNPALSYKLYFKFMIIPFSFLIMGILPVLIVINGENNIFNIIDKYNIGISSVSLKMSADLFFRALAAVSITYFLALSTPMISFFESLYKLKLPKIFISLMELIYRYIFILIDEAALMYKAQKLRLGYRNFKSSMQCISELAAMLFIRAYKRADFSYQALLARGYNGEINTISQEYEKAYIFYILIFFLTIISLILKVTL</sequence>
<evidence type="ECO:0000256" key="3">
    <source>
        <dbReference type="ARBA" id="ARBA00022692"/>
    </source>
</evidence>
<feature type="transmembrane region" description="Helical" evidence="6">
    <location>
        <begin position="21"/>
        <end position="51"/>
    </location>
</feature>
<dbReference type="AlphaFoldDB" id="A0A9D2GWX3"/>
<protein>
    <submittedName>
        <fullName evidence="7">Cobalt ECF transporter T component CbiQ</fullName>
    </submittedName>
</protein>
<evidence type="ECO:0000313" key="8">
    <source>
        <dbReference type="Proteomes" id="UP000824176"/>
    </source>
</evidence>
<proteinExistence type="predicted"/>
<evidence type="ECO:0000256" key="6">
    <source>
        <dbReference type="SAM" id="Phobius"/>
    </source>
</evidence>
<dbReference type="PANTHER" id="PTHR43723:SF1">
    <property type="entry name" value="COBALT TRANSPORT PROTEIN CBIQ"/>
    <property type="match status" value="1"/>
</dbReference>
<name>A0A9D2GWX3_9BACT</name>
<dbReference type="InterPro" id="IPR052770">
    <property type="entry name" value="Cobalt_transport_CbiQ"/>
</dbReference>
<dbReference type="Pfam" id="PF02361">
    <property type="entry name" value="CbiQ"/>
    <property type="match status" value="1"/>
</dbReference>
<evidence type="ECO:0000256" key="1">
    <source>
        <dbReference type="ARBA" id="ARBA00004651"/>
    </source>
</evidence>
<dbReference type="PANTHER" id="PTHR43723">
    <property type="entry name" value="COBALT TRANSPORT PROTEIN CBIQ"/>
    <property type="match status" value="1"/>
</dbReference>
<evidence type="ECO:0000256" key="5">
    <source>
        <dbReference type="ARBA" id="ARBA00023136"/>
    </source>
</evidence>
<keyword evidence="3 6" id="KW-0812">Transmembrane</keyword>
<evidence type="ECO:0000313" key="7">
    <source>
        <dbReference type="EMBL" id="HIZ90461.1"/>
    </source>
</evidence>
<comment type="caution">
    <text evidence="7">The sequence shown here is derived from an EMBL/GenBank/DDBJ whole genome shotgun (WGS) entry which is preliminary data.</text>
</comment>
<gene>
    <name evidence="7" type="primary">cbiQ</name>
    <name evidence="7" type="ORF">H9804_10995</name>
</gene>
<evidence type="ECO:0000256" key="2">
    <source>
        <dbReference type="ARBA" id="ARBA00022475"/>
    </source>
</evidence>
<evidence type="ECO:0000256" key="4">
    <source>
        <dbReference type="ARBA" id="ARBA00022989"/>
    </source>
</evidence>
<dbReference type="Proteomes" id="UP000824176">
    <property type="component" value="Unassembled WGS sequence"/>
</dbReference>
<keyword evidence="5 6" id="KW-0472">Membrane</keyword>
<reference evidence="7" key="2">
    <citation type="submission" date="2021-04" db="EMBL/GenBank/DDBJ databases">
        <authorList>
            <person name="Gilroy R."/>
        </authorList>
    </citation>
    <scope>NUCLEOTIDE SEQUENCE</scope>
    <source>
        <strain evidence="7">ChiW4-1371</strain>
    </source>
</reference>
<dbReference type="NCBIfam" id="TIGR02454">
    <property type="entry name" value="ECF_T_CbiQ"/>
    <property type="match status" value="1"/>
</dbReference>
<feature type="transmembrane region" description="Helical" evidence="6">
    <location>
        <begin position="233"/>
        <end position="252"/>
    </location>
</feature>
<feature type="transmembrane region" description="Helical" evidence="6">
    <location>
        <begin position="149"/>
        <end position="172"/>
    </location>
</feature>
<accession>A0A9D2GWX3</accession>
<keyword evidence="2" id="KW-1003">Cell membrane</keyword>
<feature type="transmembrane region" description="Helical" evidence="6">
    <location>
        <begin position="63"/>
        <end position="86"/>
    </location>
</feature>
<reference evidence="7" key="1">
    <citation type="journal article" date="2021" name="PeerJ">
        <title>Extensive microbial diversity within the chicken gut microbiome revealed by metagenomics and culture.</title>
        <authorList>
            <person name="Gilroy R."/>
            <person name="Ravi A."/>
            <person name="Getino M."/>
            <person name="Pursley I."/>
            <person name="Horton D.L."/>
            <person name="Alikhan N.F."/>
            <person name="Baker D."/>
            <person name="Gharbi K."/>
            <person name="Hall N."/>
            <person name="Watson M."/>
            <person name="Adriaenssens E.M."/>
            <person name="Foster-Nyarko E."/>
            <person name="Jarju S."/>
            <person name="Secka A."/>
            <person name="Antonio M."/>
            <person name="Oren A."/>
            <person name="Chaudhuri R.R."/>
            <person name="La Ragione R."/>
            <person name="Hildebrand F."/>
            <person name="Pallen M.J."/>
        </authorList>
    </citation>
    <scope>NUCLEOTIDE SEQUENCE</scope>
    <source>
        <strain evidence="7">ChiW4-1371</strain>
    </source>
</reference>
<dbReference type="CDD" id="cd16914">
    <property type="entry name" value="EcfT"/>
    <property type="match status" value="1"/>
</dbReference>